<keyword evidence="2" id="KW-1185">Reference proteome</keyword>
<reference evidence="1" key="2">
    <citation type="submission" date="2022-06" db="UniProtKB">
        <authorList>
            <consortium name="EnsemblMetazoa"/>
        </authorList>
    </citation>
    <scope>IDENTIFICATION</scope>
    <source>
        <strain evidence="1">PS312</strain>
    </source>
</reference>
<accession>A0A2A6BIN2</accession>
<evidence type="ECO:0000313" key="2">
    <source>
        <dbReference type="Proteomes" id="UP000005239"/>
    </source>
</evidence>
<dbReference type="EnsemblMetazoa" id="PPA34080.1">
    <property type="protein sequence ID" value="PPA34080.1"/>
    <property type="gene ID" value="WBGene00272449"/>
</dbReference>
<organism evidence="1 2">
    <name type="scientific">Pristionchus pacificus</name>
    <name type="common">Parasitic nematode worm</name>
    <dbReference type="NCBI Taxonomy" id="54126"/>
    <lineage>
        <taxon>Eukaryota</taxon>
        <taxon>Metazoa</taxon>
        <taxon>Ecdysozoa</taxon>
        <taxon>Nematoda</taxon>
        <taxon>Chromadorea</taxon>
        <taxon>Rhabditida</taxon>
        <taxon>Rhabditina</taxon>
        <taxon>Diplogasteromorpha</taxon>
        <taxon>Diplogasteroidea</taxon>
        <taxon>Neodiplogasteridae</taxon>
        <taxon>Pristionchus</taxon>
    </lineage>
</organism>
<protein>
    <submittedName>
        <fullName evidence="1">Uncharacterized protein</fullName>
    </submittedName>
</protein>
<reference evidence="2" key="1">
    <citation type="journal article" date="2008" name="Nat. Genet.">
        <title>The Pristionchus pacificus genome provides a unique perspective on nematode lifestyle and parasitism.</title>
        <authorList>
            <person name="Dieterich C."/>
            <person name="Clifton S.W."/>
            <person name="Schuster L.N."/>
            <person name="Chinwalla A."/>
            <person name="Delehaunty K."/>
            <person name="Dinkelacker I."/>
            <person name="Fulton L."/>
            <person name="Fulton R."/>
            <person name="Godfrey J."/>
            <person name="Minx P."/>
            <person name="Mitreva M."/>
            <person name="Roeseler W."/>
            <person name="Tian H."/>
            <person name="Witte H."/>
            <person name="Yang S.P."/>
            <person name="Wilson R.K."/>
            <person name="Sommer R.J."/>
        </authorList>
    </citation>
    <scope>NUCLEOTIDE SEQUENCE [LARGE SCALE GENOMIC DNA]</scope>
    <source>
        <strain evidence="2">PS312</strain>
    </source>
</reference>
<gene>
    <name evidence="1" type="primary">WBGene00272449</name>
</gene>
<evidence type="ECO:0000313" key="1">
    <source>
        <dbReference type="EnsemblMetazoa" id="PPA34080.1"/>
    </source>
</evidence>
<dbReference type="AlphaFoldDB" id="A0A2A6BIN2"/>
<name>A0A2A6BIN2_PRIPA</name>
<proteinExistence type="predicted"/>
<accession>A0A8R1YUP7</accession>
<dbReference type="Proteomes" id="UP000005239">
    <property type="component" value="Unassembled WGS sequence"/>
</dbReference>
<sequence>MAFVRFQVGAQSWCPKERCVNQAIELSHVATSVNQLYDPSNANINDTCLVVDKLDVLNVSLAFLTASAFERGISPFLPRAIRSTAGLCIDNVNHSNGLNFIADLHRRARELDVSSTVDELWVADDVGEDDCYDFDCALIRYTLNKVTYKKLELHILSASTVGRDITATFDALSKGCLALAHVALSYTLMVNSVVNILERHGAPHGMKGIDFSNCVRDLLGM</sequence>